<keyword evidence="5" id="KW-0539">Nucleus</keyword>
<keyword evidence="4" id="KW-0804">Transcription</keyword>
<dbReference type="PROSITE" id="PS50863">
    <property type="entry name" value="B3"/>
    <property type="match status" value="1"/>
</dbReference>
<dbReference type="CDD" id="cd10017">
    <property type="entry name" value="B3_DNA"/>
    <property type="match status" value="1"/>
</dbReference>
<accession>A0ABU6SRK7</accession>
<dbReference type="InterPro" id="IPR003340">
    <property type="entry name" value="B3_DNA-bd"/>
</dbReference>
<evidence type="ECO:0000259" key="6">
    <source>
        <dbReference type="PROSITE" id="PS50863"/>
    </source>
</evidence>
<evidence type="ECO:0000256" key="5">
    <source>
        <dbReference type="ARBA" id="ARBA00023242"/>
    </source>
</evidence>
<keyword evidence="8" id="KW-1185">Reference proteome</keyword>
<organism evidence="7 8">
    <name type="scientific">Stylosanthes scabra</name>
    <dbReference type="NCBI Taxonomy" id="79078"/>
    <lineage>
        <taxon>Eukaryota</taxon>
        <taxon>Viridiplantae</taxon>
        <taxon>Streptophyta</taxon>
        <taxon>Embryophyta</taxon>
        <taxon>Tracheophyta</taxon>
        <taxon>Spermatophyta</taxon>
        <taxon>Magnoliopsida</taxon>
        <taxon>eudicotyledons</taxon>
        <taxon>Gunneridae</taxon>
        <taxon>Pentapetalae</taxon>
        <taxon>rosids</taxon>
        <taxon>fabids</taxon>
        <taxon>Fabales</taxon>
        <taxon>Fabaceae</taxon>
        <taxon>Papilionoideae</taxon>
        <taxon>50 kb inversion clade</taxon>
        <taxon>dalbergioids sensu lato</taxon>
        <taxon>Dalbergieae</taxon>
        <taxon>Pterocarpus clade</taxon>
        <taxon>Stylosanthes</taxon>
    </lineage>
</organism>
<evidence type="ECO:0000256" key="2">
    <source>
        <dbReference type="ARBA" id="ARBA00023015"/>
    </source>
</evidence>
<comment type="subcellular location">
    <subcellularLocation>
        <location evidence="1">Nucleus</location>
    </subcellularLocation>
</comment>
<dbReference type="Proteomes" id="UP001341840">
    <property type="component" value="Unassembled WGS sequence"/>
</dbReference>
<sequence length="107" mass="12118">MRATPPIFYSTVKVLTRFQTKNYALLIPARFALRAFPSKRTVVTVVHARGLPIDMKLRWRGSNSNEVFLTGGWKAFAAMYKLRNGSVLKFNVSSVDESIMSITIINH</sequence>
<dbReference type="Gene3D" id="2.40.330.10">
    <property type="entry name" value="DNA-binding pseudobarrel domain"/>
    <property type="match status" value="1"/>
</dbReference>
<protein>
    <recommendedName>
        <fullName evidence="6">TF-B3 domain-containing protein</fullName>
    </recommendedName>
</protein>
<gene>
    <name evidence="7" type="ORF">PIB30_074458</name>
</gene>
<evidence type="ECO:0000313" key="8">
    <source>
        <dbReference type="Proteomes" id="UP001341840"/>
    </source>
</evidence>
<keyword evidence="2" id="KW-0805">Transcription regulation</keyword>
<dbReference type="EMBL" id="JASCZI010061341">
    <property type="protein sequence ID" value="MED6138468.1"/>
    <property type="molecule type" value="Genomic_DNA"/>
</dbReference>
<evidence type="ECO:0000256" key="4">
    <source>
        <dbReference type="ARBA" id="ARBA00023163"/>
    </source>
</evidence>
<dbReference type="InterPro" id="IPR015300">
    <property type="entry name" value="DNA-bd_pseudobarrel_sf"/>
</dbReference>
<dbReference type="SUPFAM" id="SSF101936">
    <property type="entry name" value="DNA-binding pseudobarrel domain"/>
    <property type="match status" value="1"/>
</dbReference>
<name>A0ABU6SRK7_9FABA</name>
<keyword evidence="3" id="KW-0238">DNA-binding</keyword>
<evidence type="ECO:0000313" key="7">
    <source>
        <dbReference type="EMBL" id="MED6138468.1"/>
    </source>
</evidence>
<evidence type="ECO:0000256" key="3">
    <source>
        <dbReference type="ARBA" id="ARBA00023125"/>
    </source>
</evidence>
<feature type="domain" description="TF-B3" evidence="6">
    <location>
        <begin position="10"/>
        <end position="107"/>
    </location>
</feature>
<proteinExistence type="predicted"/>
<evidence type="ECO:0000256" key="1">
    <source>
        <dbReference type="ARBA" id="ARBA00004123"/>
    </source>
</evidence>
<reference evidence="7 8" key="1">
    <citation type="journal article" date="2023" name="Plants (Basel)">
        <title>Bridging the Gap: Combining Genomics and Transcriptomics Approaches to Understand Stylosanthes scabra, an Orphan Legume from the Brazilian Caatinga.</title>
        <authorList>
            <person name="Ferreira-Neto J.R.C."/>
            <person name="da Silva M.D."/>
            <person name="Binneck E."/>
            <person name="de Melo N.F."/>
            <person name="da Silva R.H."/>
            <person name="de Melo A.L.T.M."/>
            <person name="Pandolfi V."/>
            <person name="Bustamante F.O."/>
            <person name="Brasileiro-Vidal A.C."/>
            <person name="Benko-Iseppon A.M."/>
        </authorList>
    </citation>
    <scope>NUCLEOTIDE SEQUENCE [LARGE SCALE GENOMIC DNA]</scope>
    <source>
        <tissue evidence="7">Leaves</tissue>
    </source>
</reference>
<comment type="caution">
    <text evidence="7">The sequence shown here is derived from an EMBL/GenBank/DDBJ whole genome shotgun (WGS) entry which is preliminary data.</text>
</comment>
<dbReference type="Pfam" id="PF02362">
    <property type="entry name" value="B3"/>
    <property type="match status" value="1"/>
</dbReference>